<dbReference type="HOGENOM" id="CLU_071003_5_1_6"/>
<dbReference type="PROSITE" id="PS51257">
    <property type="entry name" value="PROKAR_LIPOPROTEIN"/>
    <property type="match status" value="1"/>
</dbReference>
<feature type="domain" description="Lipid/polyisoprenoid-binding YceI-like" evidence="2">
    <location>
        <begin position="29"/>
        <end position="187"/>
    </location>
</feature>
<evidence type="ECO:0000259" key="2">
    <source>
        <dbReference type="SMART" id="SM00867"/>
    </source>
</evidence>
<dbReference type="KEGG" id="xfs:D934_04110"/>
<reference evidence="3 4" key="1">
    <citation type="submission" date="2013-08" db="EMBL/GenBank/DDBJ databases">
        <authorList>
            <person name="Stouthamer R."/>
            <person name="Nunney L."/>
        </authorList>
    </citation>
    <scope>NUCLEOTIDE SEQUENCE [LARGE SCALE GENOMIC DNA]</scope>
    <source>
        <strain evidence="4">ann-1</strain>
    </source>
</reference>
<dbReference type="EMBL" id="CP006696">
    <property type="protein sequence ID" value="AIC09669.1"/>
    <property type="molecule type" value="Genomic_DNA"/>
</dbReference>
<dbReference type="Gene3D" id="2.40.128.110">
    <property type="entry name" value="Lipid/polyisoprenoid-binding, YceI-like"/>
    <property type="match status" value="1"/>
</dbReference>
<evidence type="ECO:0000256" key="1">
    <source>
        <dbReference type="SAM" id="SignalP"/>
    </source>
</evidence>
<evidence type="ECO:0000313" key="3">
    <source>
        <dbReference type="EMBL" id="AIC09669.1"/>
    </source>
</evidence>
<dbReference type="PANTHER" id="PTHR34406:SF1">
    <property type="entry name" value="PROTEIN YCEI"/>
    <property type="match status" value="1"/>
</dbReference>
<evidence type="ECO:0000313" key="4">
    <source>
        <dbReference type="Proteomes" id="UP000027215"/>
    </source>
</evidence>
<name>A0A060GYW6_XYLFS</name>
<dbReference type="RefSeq" id="WP_020851777.1">
    <property type="nucleotide sequence ID" value="NZ_CP006696.1"/>
</dbReference>
<dbReference type="Proteomes" id="UP000027215">
    <property type="component" value="Chromosome"/>
</dbReference>
<sequence length="189" mass="20436">MFKGSFLTVLTAAALVIGCCVVPPACATDYVQTSGSILVFSNKYDGKVFTGTFPGFYTQMSFDPNDLSKAHLDVTIPLTHAQTGDKDRDSTLQSADFFNVSKFATAHYQASKFRALGHDKYAADGTLELHGMTKPVTLTFTWTPSTHPVLNGKATVNRLDFGIGSGDWADIKIIPNETAISTKVVFKAK</sequence>
<feature type="signal peptide" evidence="1">
    <location>
        <begin position="1"/>
        <end position="27"/>
    </location>
</feature>
<feature type="chain" id="PRO_5001586213" description="Lipid/polyisoprenoid-binding YceI-like domain-containing protein" evidence="1">
    <location>
        <begin position="28"/>
        <end position="189"/>
    </location>
</feature>
<dbReference type="SUPFAM" id="SSF101874">
    <property type="entry name" value="YceI-like"/>
    <property type="match status" value="1"/>
</dbReference>
<dbReference type="Pfam" id="PF04264">
    <property type="entry name" value="YceI"/>
    <property type="match status" value="1"/>
</dbReference>
<dbReference type="SMART" id="SM00867">
    <property type="entry name" value="YceI"/>
    <property type="match status" value="1"/>
</dbReference>
<dbReference type="PATRIC" id="fig|155920.8.peg.992"/>
<organism evidence="3 4">
    <name type="scientific">Xylella fastidiosa subsp. sandyi Ann-1</name>
    <dbReference type="NCBI Taxonomy" id="155920"/>
    <lineage>
        <taxon>Bacteria</taxon>
        <taxon>Pseudomonadati</taxon>
        <taxon>Pseudomonadota</taxon>
        <taxon>Gammaproteobacteria</taxon>
        <taxon>Lysobacterales</taxon>
        <taxon>Lysobacteraceae</taxon>
        <taxon>Xylella</taxon>
    </lineage>
</organism>
<protein>
    <recommendedName>
        <fullName evidence="2">Lipid/polyisoprenoid-binding YceI-like domain-containing protein</fullName>
    </recommendedName>
</protein>
<accession>A0A060GYW6</accession>
<gene>
    <name evidence="3" type="ORF">D934_04110</name>
</gene>
<proteinExistence type="predicted"/>
<dbReference type="AlphaFoldDB" id="A0A060GYW6"/>
<keyword evidence="1" id="KW-0732">Signal</keyword>
<dbReference type="InterPro" id="IPR007372">
    <property type="entry name" value="Lipid/polyisoprenoid-bd_YceI"/>
</dbReference>
<dbReference type="PANTHER" id="PTHR34406">
    <property type="entry name" value="PROTEIN YCEI"/>
    <property type="match status" value="1"/>
</dbReference>
<dbReference type="InterPro" id="IPR036761">
    <property type="entry name" value="TTHA0802/YceI-like_sf"/>
</dbReference>